<dbReference type="CTD" id="6649"/>
<dbReference type="InterPro" id="IPR024134">
    <property type="entry name" value="SOD_Cu/Zn_/chaperone"/>
</dbReference>
<dbReference type="PRINTS" id="PR00068">
    <property type="entry name" value="CUZNDISMTASE"/>
</dbReference>
<reference evidence="19" key="3">
    <citation type="journal article" date="2010" name="Science">
        <title>The genome of the Western clawed frog Xenopus tropicalis.</title>
        <authorList>
            <person name="Hellsten U."/>
            <person name="Harland R.M."/>
            <person name="Gilchrist M.J."/>
            <person name="Hendrix D."/>
            <person name="Jurka J."/>
            <person name="Kapitonov V."/>
            <person name="Ovcharenko I."/>
            <person name="Putnam N.H."/>
            <person name="Shu S."/>
            <person name="Taher L."/>
            <person name="Blitz I.L."/>
            <person name="Blumberg B."/>
            <person name="Dichmann D.S."/>
            <person name="Dubchak I."/>
            <person name="Amaya E."/>
            <person name="Detter J.C."/>
            <person name="Fletcher R."/>
            <person name="Gerhard D.S."/>
            <person name="Goodstein D."/>
            <person name="Graves T."/>
            <person name="Grigoriev I.V."/>
            <person name="Grimwood J."/>
            <person name="Kawashima T."/>
            <person name="Lindquist E."/>
            <person name="Lucas S.M."/>
            <person name="Mead P.E."/>
            <person name="Mitros T."/>
            <person name="Ogino H."/>
            <person name="Ohta Y."/>
            <person name="Poliakov A.V."/>
            <person name="Pollet N."/>
            <person name="Robert J."/>
            <person name="Salamov A."/>
            <person name="Sater A.K."/>
            <person name="Schmutz J."/>
            <person name="Terry A."/>
            <person name="Vize P.D."/>
            <person name="Warren W.C."/>
            <person name="Wells D."/>
            <person name="Wills A."/>
            <person name="Wilson R.K."/>
            <person name="Zimmerman L.B."/>
            <person name="Zorn A.M."/>
            <person name="Grainger R."/>
            <person name="Grammer T."/>
            <person name="Khokha M.K."/>
            <person name="Richardson P.M."/>
            <person name="Rokhsar D.S."/>
        </authorList>
    </citation>
    <scope>NUCLEOTIDE SEQUENCE [LARGE SCALE GENOMIC DNA]</scope>
    <source>
        <strain evidence="19">Nigerian</strain>
    </source>
</reference>
<dbReference type="RefSeq" id="XP_012827249.1">
    <property type="nucleotide sequence ID" value="XM_012971795.3"/>
</dbReference>
<dbReference type="GO" id="GO:0019430">
    <property type="term" value="P:removal of superoxide radicals"/>
    <property type="evidence" value="ECO:0000318"/>
    <property type="project" value="GO_Central"/>
</dbReference>
<accession>F6QT27</accession>
<evidence type="ECO:0000256" key="14">
    <source>
        <dbReference type="ARBA" id="ARBA00060347"/>
    </source>
</evidence>
<feature type="signal peptide" evidence="16">
    <location>
        <begin position="1"/>
        <end position="21"/>
    </location>
</feature>
<evidence type="ECO:0000313" key="21">
    <source>
        <dbReference type="RefSeq" id="NP_001106630.1"/>
    </source>
</evidence>
<dbReference type="InterPro" id="IPR001424">
    <property type="entry name" value="SOD_Cu_Zn_dom"/>
</dbReference>
<dbReference type="ExpressionAtlas" id="F6QT27">
    <property type="expression patterns" value="differential"/>
</dbReference>
<dbReference type="PROSITE" id="PS00087">
    <property type="entry name" value="SOD_CU_ZN_1"/>
    <property type="match status" value="1"/>
</dbReference>
<dbReference type="Xenbase" id="XB-GENE-1008938">
    <property type="gene designation" value="sod3"/>
</dbReference>
<dbReference type="Ensembl" id="ENSXETT00000004537">
    <property type="protein sequence ID" value="ENSXETP00000004537"/>
    <property type="gene ID" value="ENSXETG00000002122"/>
</dbReference>
<accession>A9JTW5</accession>
<dbReference type="GO" id="GO:0005576">
    <property type="term" value="C:extracellular region"/>
    <property type="evidence" value="ECO:0007669"/>
    <property type="project" value="UniProtKB-SubCell"/>
</dbReference>
<dbReference type="GO" id="GO:0005794">
    <property type="term" value="C:Golgi apparatus"/>
    <property type="evidence" value="ECO:0007669"/>
    <property type="project" value="UniProtKB-SubCell"/>
</dbReference>
<evidence type="ECO:0000256" key="13">
    <source>
        <dbReference type="ARBA" id="ARBA00023180"/>
    </source>
</evidence>
<dbReference type="KEGG" id="xtr:100127868"/>
<reference evidence="19" key="4">
    <citation type="submission" date="2011-06" db="UniProtKB">
        <authorList>
            <consortium name="Ensembl"/>
        </authorList>
    </citation>
    <scope>IDENTIFICATION</scope>
</reference>
<dbReference type="GeneID" id="100127868"/>
<keyword evidence="9 15" id="KW-0560">Oxidoreductase</keyword>
<keyword evidence="10 15" id="KW-0186">Copper</keyword>
<evidence type="ECO:0000256" key="4">
    <source>
        <dbReference type="ARBA" id="ARBA00022525"/>
    </source>
</evidence>
<dbReference type="eggNOG" id="KOG0441">
    <property type="taxonomic scope" value="Eukaryota"/>
</dbReference>
<keyword evidence="20" id="KW-1185">Reference proteome</keyword>
<protein>
    <recommendedName>
        <fullName evidence="15">Superoxide dismutase [Cu-Zn]</fullName>
        <ecNumber evidence="15">1.15.1.1</ecNumber>
    </recommendedName>
</protein>
<dbReference type="Ensembl" id="ENSXETT00000120410">
    <property type="protein sequence ID" value="ENSXETP00000113201"/>
    <property type="gene ID" value="ENSXETG00000002122"/>
</dbReference>
<dbReference type="SUPFAM" id="SSF49329">
    <property type="entry name" value="Cu,Zn superoxide dismutase-like"/>
    <property type="match status" value="1"/>
</dbReference>
<dbReference type="Ensembl" id="ENSXETT00000105428">
    <property type="protein sequence ID" value="ENSXETP00000105681"/>
    <property type="gene ID" value="ENSXETG00000002122"/>
</dbReference>
<evidence type="ECO:0000313" key="20">
    <source>
        <dbReference type="Proteomes" id="UP000008143"/>
    </source>
</evidence>
<evidence type="ECO:0000313" key="18">
    <source>
        <dbReference type="EMBL" id="AAI55516.1"/>
    </source>
</evidence>
<evidence type="ECO:0000256" key="10">
    <source>
        <dbReference type="ARBA" id="ARBA00023008"/>
    </source>
</evidence>
<dbReference type="GO" id="GO:0004784">
    <property type="term" value="F:superoxide dismutase activity"/>
    <property type="evidence" value="ECO:0000318"/>
    <property type="project" value="GO_Central"/>
</dbReference>
<keyword evidence="8" id="KW-0049">Antioxidant</keyword>
<keyword evidence="4" id="KW-0964">Secreted</keyword>
<comment type="similarity">
    <text evidence="3 15">Belongs to the Cu-Zn superoxide dismutase family.</text>
</comment>
<comment type="cofactor">
    <cofactor evidence="15">
        <name>Cu cation</name>
        <dbReference type="ChEBI" id="CHEBI:23378"/>
    </cofactor>
    <text evidence="15">Binds 1 copper ion per subunit.</text>
</comment>
<dbReference type="GO" id="GO:0005507">
    <property type="term" value="F:copper ion binding"/>
    <property type="evidence" value="ECO:0000318"/>
    <property type="project" value="GO_Central"/>
</dbReference>
<dbReference type="InterPro" id="IPR036423">
    <property type="entry name" value="SOD-like_Cu/Zn_dom_sf"/>
</dbReference>
<proteinExistence type="evidence at transcript level"/>
<dbReference type="HOGENOM" id="CLU_056632_3_1_1"/>
<keyword evidence="6 16" id="KW-0732">Signal</keyword>
<dbReference type="PaxDb" id="8364-ENSXETP00000004537"/>
<evidence type="ECO:0000313" key="23">
    <source>
        <dbReference type="Xenbase" id="XB-GENE-1008938"/>
    </source>
</evidence>
<comment type="cofactor">
    <cofactor evidence="15">
        <name>Zn(2+)</name>
        <dbReference type="ChEBI" id="CHEBI:29105"/>
    </cofactor>
    <text evidence="15">Binds 1 zinc ion per subunit.</text>
</comment>
<evidence type="ECO:0000256" key="15">
    <source>
        <dbReference type="RuleBase" id="RU000393"/>
    </source>
</evidence>
<evidence type="ECO:0000256" key="12">
    <source>
        <dbReference type="ARBA" id="ARBA00023157"/>
    </source>
</evidence>
<feature type="chain" id="PRO_5033207280" description="Superoxide dismutase [Cu-Zn]" evidence="16 21">
    <location>
        <begin position="22"/>
        <end position="239"/>
    </location>
</feature>
<comment type="catalytic activity">
    <reaction evidence="15">
        <text>2 superoxide + 2 H(+) = H2O2 + O2</text>
        <dbReference type="Rhea" id="RHEA:20696"/>
        <dbReference type="ChEBI" id="CHEBI:15378"/>
        <dbReference type="ChEBI" id="CHEBI:15379"/>
        <dbReference type="ChEBI" id="CHEBI:16240"/>
        <dbReference type="ChEBI" id="CHEBI:18421"/>
        <dbReference type="EC" id="1.15.1.1"/>
    </reaction>
</comment>
<dbReference type="Reactome" id="R-XTR-3299685">
    <property type="pathway name" value="Detoxification of Reactive Oxygen Species"/>
</dbReference>
<evidence type="ECO:0000256" key="16">
    <source>
        <dbReference type="SAM" id="SignalP"/>
    </source>
</evidence>
<evidence type="ECO:0000256" key="11">
    <source>
        <dbReference type="ARBA" id="ARBA00023034"/>
    </source>
</evidence>
<evidence type="ECO:0000256" key="7">
    <source>
        <dbReference type="ARBA" id="ARBA00022833"/>
    </source>
</evidence>
<dbReference type="PROSITE" id="PS00332">
    <property type="entry name" value="SOD_CU_ZN_2"/>
    <property type="match status" value="1"/>
</dbReference>
<dbReference type="FunFam" id="2.60.40.200:FF:000008">
    <property type="entry name" value="Superoxide dismutase [Cu-Zn]"/>
    <property type="match status" value="1"/>
</dbReference>
<dbReference type="SMR" id="F6QT27"/>
<evidence type="ECO:0000256" key="6">
    <source>
        <dbReference type="ARBA" id="ARBA00022729"/>
    </source>
</evidence>
<dbReference type="OrthoDB" id="666972at2759"/>
<evidence type="ECO:0000256" key="8">
    <source>
        <dbReference type="ARBA" id="ARBA00022862"/>
    </source>
</evidence>
<comment type="function">
    <text evidence="14">Protect the extracellular space from toxic effect of reactive oxygen intermediates by converting superoxide radicals into hydrogen peroxide and oxygen.</text>
</comment>
<dbReference type="EMBL" id="BC155515">
    <property type="protein sequence ID" value="AAI55516.1"/>
    <property type="molecule type" value="mRNA"/>
</dbReference>
<dbReference type="GeneTree" id="ENSGT00940000162224"/>
<evidence type="ECO:0000256" key="3">
    <source>
        <dbReference type="ARBA" id="ARBA00010457"/>
    </source>
</evidence>
<evidence type="ECO:0000256" key="1">
    <source>
        <dbReference type="ARBA" id="ARBA00004239"/>
    </source>
</evidence>
<reference evidence="18" key="2">
    <citation type="submission" date="2007-11" db="EMBL/GenBank/DDBJ databases">
        <authorList>
            <consortium name="NIH - Xenopus Gene Collection (XGC) project"/>
        </authorList>
    </citation>
    <scope>NUCLEOTIDE SEQUENCE [LARGE SCALE MRNA]</scope>
    <source>
        <strain evidence="18">N6</strain>
        <tissue evidence="18">Lung</tissue>
    </source>
</reference>
<gene>
    <name evidence="19 21 22 23" type="primary">sod3</name>
    <name evidence="18" type="synonym">LOC100127868</name>
</gene>
<dbReference type="Gene3D" id="2.60.40.200">
    <property type="entry name" value="Superoxide dismutase, copper/zinc binding domain"/>
    <property type="match status" value="1"/>
</dbReference>
<dbReference type="CDD" id="cd00305">
    <property type="entry name" value="Cu-Zn_Superoxide_Dismutase"/>
    <property type="match status" value="1"/>
</dbReference>
<keyword evidence="11" id="KW-0333">Golgi apparatus</keyword>
<keyword evidence="5 15" id="KW-0479">Metal-binding</keyword>
<feature type="domain" description="Superoxide dismutase copper/zinc binding" evidence="17">
    <location>
        <begin position="77"/>
        <end position="209"/>
    </location>
</feature>
<comment type="function">
    <text evidence="15">Destroys radicals which are normally produced within the cells and which are toxic to biological systems.</text>
</comment>
<dbReference type="OMA" id="DGSLWKY"/>
<organism evidence="19">
    <name type="scientific">Xenopus tropicalis</name>
    <name type="common">Western clawed frog</name>
    <name type="synonym">Silurana tropicalis</name>
    <dbReference type="NCBI Taxonomy" id="8364"/>
    <lineage>
        <taxon>Eukaryota</taxon>
        <taxon>Metazoa</taxon>
        <taxon>Chordata</taxon>
        <taxon>Craniata</taxon>
        <taxon>Vertebrata</taxon>
        <taxon>Euteleostomi</taxon>
        <taxon>Amphibia</taxon>
        <taxon>Batrachia</taxon>
        <taxon>Anura</taxon>
        <taxon>Pipoidea</taxon>
        <taxon>Pipidae</taxon>
        <taxon>Xenopodinae</taxon>
        <taxon>Xenopus</taxon>
        <taxon>Silurana</taxon>
    </lineage>
</organism>
<evidence type="ECO:0000313" key="22">
    <source>
        <dbReference type="RefSeq" id="XP_012827249.1"/>
    </source>
</evidence>
<dbReference type="InterPro" id="IPR018152">
    <property type="entry name" value="SOD_Cu/Zn_BS"/>
</dbReference>
<dbReference type="PANTHER" id="PTHR10003">
    <property type="entry name" value="SUPEROXIDE DISMUTASE CU-ZN -RELATED"/>
    <property type="match status" value="1"/>
</dbReference>
<dbReference type="RefSeq" id="NP_001106630.1">
    <property type="nucleotide sequence ID" value="NM_001113159.2"/>
</dbReference>
<dbReference type="Pfam" id="PF00080">
    <property type="entry name" value="Sod_Cu"/>
    <property type="match status" value="1"/>
</dbReference>
<dbReference type="Bgee" id="ENSXETG00000002122">
    <property type="expression patterns" value="Expressed in liver and 12 other cell types or tissues"/>
</dbReference>
<reference evidence="21" key="1">
    <citation type="journal article" date="2002" name="Dev. Dyn.">
        <title>Genetic and genomic tools for Xenopus research: The NIH Xenopus initiative.</title>
        <authorList>
            <person name="Klein S.L."/>
            <person name="Strausberg R.L."/>
            <person name="Wagner L."/>
            <person name="Pontius J."/>
            <person name="Clifton S.W."/>
            <person name="Richardson P."/>
        </authorList>
    </citation>
    <scope>NUCLEOTIDE SEQUENCE</scope>
</reference>
<keyword evidence="7 15" id="KW-0862">Zinc</keyword>
<reference evidence="21 22" key="5">
    <citation type="submission" date="2025-04" db="UniProtKB">
        <authorList>
            <consortium name="RefSeq"/>
        </authorList>
    </citation>
    <scope>IDENTIFICATION</scope>
    <source>
        <strain evidence="22">Nigerian</strain>
        <tissue evidence="22">Liver and blood</tissue>
    </source>
</reference>
<evidence type="ECO:0000259" key="17">
    <source>
        <dbReference type="Pfam" id="PF00080"/>
    </source>
</evidence>
<dbReference type="EC" id="1.15.1.1" evidence="15"/>
<evidence type="ECO:0000256" key="9">
    <source>
        <dbReference type="ARBA" id="ARBA00023002"/>
    </source>
</evidence>
<dbReference type="STRING" id="8364.ENSXETP00000041372"/>
<sequence>MNNLLYLAVALTVCELLSAGAEVVKPVEEELLTDTNKKVNELWINLLNMKPTDNDGIAYATCSLSPSSKLEPSEVKVTGLVLFKQVFPSGTLEAIFDLEGFPTDANQSARAIHIHTYGDLTNGCDSAGGHYNPMSVDHPQHPGDFGNFRVRDGKIQKFFANLDATLFGPFSVIGRSVVVHKQADDLGKGNNQASLENGNAGKRLACCIIGSSSKNNWEKYAQDSAAPRNLRFSRRVKNG</sequence>
<evidence type="ECO:0000313" key="19">
    <source>
        <dbReference type="Ensembl" id="ENSXETP00000004537"/>
    </source>
</evidence>
<keyword evidence="13" id="KW-0325">Glycoprotein</keyword>
<keyword evidence="12" id="KW-1015">Disulfide bond</keyword>
<evidence type="ECO:0000256" key="5">
    <source>
        <dbReference type="ARBA" id="ARBA00022723"/>
    </source>
</evidence>
<name>F6QT27_XENTR</name>
<comment type="subcellular location">
    <subcellularLocation>
        <location evidence="2">Golgi apparatus</location>
        <location evidence="2">trans-Golgi network</location>
    </subcellularLocation>
    <subcellularLocation>
        <location evidence="1">Secreted</location>
        <location evidence="1">Extracellular space</location>
    </subcellularLocation>
</comment>
<dbReference type="AlphaFoldDB" id="F6QT27"/>
<evidence type="ECO:0000256" key="2">
    <source>
        <dbReference type="ARBA" id="ARBA00004601"/>
    </source>
</evidence>
<dbReference type="AGR" id="Xenbase:XB-GENE-1008938"/>
<dbReference type="Proteomes" id="UP000008143">
    <property type="component" value="Chromosome 1"/>
</dbReference>